<keyword evidence="1" id="KW-0472">Membrane</keyword>
<dbReference type="AlphaFoldDB" id="T1C149"/>
<evidence type="ECO:0000256" key="1">
    <source>
        <dbReference type="SAM" id="Phobius"/>
    </source>
</evidence>
<gene>
    <name evidence="2" type="ORF">B1A_03796</name>
</gene>
<sequence>KSILYSTIFGTIGVLLEFLSIVLGKIIPFKSGDFVGLLPATLPMIIGMTLFGFTVLFLADRGKPYFYRTGIMGLFMGFVMIIFAFVTFYL</sequence>
<organism evidence="2">
    <name type="scientific">mine drainage metagenome</name>
    <dbReference type="NCBI Taxonomy" id="410659"/>
    <lineage>
        <taxon>unclassified sequences</taxon>
        <taxon>metagenomes</taxon>
        <taxon>ecological metagenomes</taxon>
    </lineage>
</organism>
<reference evidence="2" key="2">
    <citation type="journal article" date="2014" name="ISME J.">
        <title>Microbial stratification in low pH oxic and suboxic macroscopic growths along an acid mine drainage.</title>
        <authorList>
            <person name="Mendez-Garcia C."/>
            <person name="Mesa V."/>
            <person name="Sprenger R.R."/>
            <person name="Richter M."/>
            <person name="Diez M.S."/>
            <person name="Solano J."/>
            <person name="Bargiela R."/>
            <person name="Golyshina O.V."/>
            <person name="Manteca A."/>
            <person name="Ramos J.L."/>
            <person name="Gallego J.R."/>
            <person name="Llorente I."/>
            <person name="Martins Dos Santos V.A."/>
            <person name="Jensen O.N."/>
            <person name="Pelaez A.I."/>
            <person name="Sanchez J."/>
            <person name="Ferrer M."/>
        </authorList>
    </citation>
    <scope>NUCLEOTIDE SEQUENCE</scope>
</reference>
<keyword evidence="1" id="KW-0812">Transmembrane</keyword>
<feature type="transmembrane region" description="Helical" evidence="1">
    <location>
        <begin position="71"/>
        <end position="89"/>
    </location>
</feature>
<comment type="caution">
    <text evidence="2">The sequence shown here is derived from an EMBL/GenBank/DDBJ whole genome shotgun (WGS) entry which is preliminary data.</text>
</comment>
<feature type="transmembrane region" description="Helical" evidence="1">
    <location>
        <begin position="7"/>
        <end position="28"/>
    </location>
</feature>
<feature type="transmembrane region" description="Helical" evidence="1">
    <location>
        <begin position="34"/>
        <end position="59"/>
    </location>
</feature>
<name>T1C149_9ZZZZ</name>
<feature type="non-terminal residue" evidence="2">
    <location>
        <position position="90"/>
    </location>
</feature>
<accession>T1C149</accession>
<proteinExistence type="predicted"/>
<reference evidence="2" key="1">
    <citation type="submission" date="2013-08" db="EMBL/GenBank/DDBJ databases">
        <authorList>
            <person name="Mendez C."/>
            <person name="Richter M."/>
            <person name="Ferrer M."/>
            <person name="Sanchez J."/>
        </authorList>
    </citation>
    <scope>NUCLEOTIDE SEQUENCE</scope>
</reference>
<evidence type="ECO:0000313" key="2">
    <source>
        <dbReference type="EMBL" id="EQD75727.1"/>
    </source>
</evidence>
<keyword evidence="1" id="KW-1133">Transmembrane helix</keyword>
<protein>
    <submittedName>
        <fullName evidence="2">Uncharacterized protein</fullName>
    </submittedName>
</protein>
<dbReference type="EMBL" id="AUZX01002769">
    <property type="protein sequence ID" value="EQD75727.1"/>
    <property type="molecule type" value="Genomic_DNA"/>
</dbReference>
<feature type="non-terminal residue" evidence="2">
    <location>
        <position position="1"/>
    </location>
</feature>